<accession>A0A1V3J464</accession>
<dbReference type="EMBL" id="MLHK01000016">
    <property type="protein sequence ID" value="OOF46491.1"/>
    <property type="molecule type" value="Genomic_DNA"/>
</dbReference>
<evidence type="ECO:0000313" key="3">
    <source>
        <dbReference type="Proteomes" id="UP000188728"/>
    </source>
</evidence>
<dbReference type="Proteomes" id="UP000189161">
    <property type="component" value="Unassembled WGS sequence"/>
</dbReference>
<keyword evidence="4" id="KW-1185">Reference proteome</keyword>
<dbReference type="RefSeq" id="WP_077420507.1">
    <property type="nucleotide sequence ID" value="NZ_MLHK01000016.1"/>
</dbReference>
<sequence length="253" mass="31057">MKKLSIDEKKEILYKLLEDYELSEHPTEEILKSMKSVFNPYRNLGSYYENHWHLIQPILKQKSWLNWLNETEREKLYYHQLRKRDKFFIHNEEEFNLLLQAQQRLMAQPEWKNKEPFDTDRIYHKLHFQGTPDFPLTFSNWKVIVGWFEHCDRYTCVYNMIKKIEGFQSYIEKNPSLTKHFVEIFRQNHYFSDWFADGCYIHDIYLHSLFLMFFSPIWHSGIEQDLLKIGNKKILEWWELLSVFSNELNVKIG</sequence>
<accession>A0A1V3IX00</accession>
<dbReference type="EMBL" id="MLHL01000010">
    <property type="protein sequence ID" value="OOF49855.1"/>
    <property type="molecule type" value="Genomic_DNA"/>
</dbReference>
<protein>
    <submittedName>
        <fullName evidence="1">Uncharacterized protein</fullName>
    </submittedName>
</protein>
<gene>
    <name evidence="1" type="ORF">BKK51_02415</name>
    <name evidence="2" type="ORF">BKK52_02305</name>
</gene>
<organism evidence="1 3">
    <name type="scientific">Rodentibacter trehalosifermentans</name>
    <dbReference type="NCBI Taxonomy" id="1908263"/>
    <lineage>
        <taxon>Bacteria</taxon>
        <taxon>Pseudomonadati</taxon>
        <taxon>Pseudomonadota</taxon>
        <taxon>Gammaproteobacteria</taxon>
        <taxon>Pasteurellales</taxon>
        <taxon>Pasteurellaceae</taxon>
        <taxon>Rodentibacter</taxon>
    </lineage>
</organism>
<proteinExistence type="predicted"/>
<evidence type="ECO:0000313" key="2">
    <source>
        <dbReference type="EMBL" id="OOF49855.1"/>
    </source>
</evidence>
<reference evidence="3 4" key="1">
    <citation type="submission" date="2016-10" db="EMBL/GenBank/DDBJ databases">
        <title>Rodentibacter gen. nov. and new species.</title>
        <authorList>
            <person name="Christensen H."/>
        </authorList>
    </citation>
    <scope>NUCLEOTIDE SEQUENCE [LARGE SCALE GENOMIC DNA]</scope>
    <source>
        <strain evidence="1 3">H1983213011</strain>
        <strain evidence="2 4">H1987082031</strain>
    </source>
</reference>
<dbReference type="AlphaFoldDB" id="A0A1V3IX00"/>
<name>A0A1V3IX00_9PAST</name>
<comment type="caution">
    <text evidence="1">The sequence shown here is derived from an EMBL/GenBank/DDBJ whole genome shotgun (WGS) entry which is preliminary data.</text>
</comment>
<evidence type="ECO:0000313" key="4">
    <source>
        <dbReference type="Proteomes" id="UP000189161"/>
    </source>
</evidence>
<evidence type="ECO:0000313" key="1">
    <source>
        <dbReference type="EMBL" id="OOF46491.1"/>
    </source>
</evidence>
<dbReference type="Proteomes" id="UP000188728">
    <property type="component" value="Unassembled WGS sequence"/>
</dbReference>